<accession>C5CJS3</accession>
<organism evidence="1">
    <name type="scientific">Variovorax paradoxus (strain S110)</name>
    <dbReference type="NCBI Taxonomy" id="543728"/>
    <lineage>
        <taxon>Bacteria</taxon>
        <taxon>Pseudomonadati</taxon>
        <taxon>Pseudomonadota</taxon>
        <taxon>Betaproteobacteria</taxon>
        <taxon>Burkholderiales</taxon>
        <taxon>Comamonadaceae</taxon>
        <taxon>Variovorax</taxon>
    </lineage>
</organism>
<dbReference type="KEGG" id="vap:Vapar_2500"/>
<name>C5CJS3_VARPS</name>
<dbReference type="STRING" id="543728.Vapar_2500"/>
<dbReference type="eggNOG" id="ENOG5033HKM">
    <property type="taxonomic scope" value="Bacteria"/>
</dbReference>
<dbReference type="HOGENOM" id="CLU_1805366_0_0_4"/>
<dbReference type="OrthoDB" id="9115122at2"/>
<protein>
    <submittedName>
        <fullName evidence="1">Uncharacterized protein</fullName>
    </submittedName>
</protein>
<sequence>MDNDAFMAAGGGGKTFAFAKAPAPLASLPFGIIDPDYARYYTLIRTTAWQCGYAIGLHGSFTRDLDLIAAPWTSHALPPDLLMKQIEYRTDLRRQEQEFRAKPHGRMCWTLLLPGFTDPRWVDLSVMPLVTAPPQPTQQETEG</sequence>
<evidence type="ECO:0000313" key="1">
    <source>
        <dbReference type="EMBL" id="ACS19126.1"/>
    </source>
</evidence>
<proteinExistence type="predicted"/>
<reference evidence="1" key="1">
    <citation type="submission" date="2009-06" db="EMBL/GenBank/DDBJ databases">
        <title>Complete sequence of chromosome 1 of Variovorax paradoxus S110.</title>
        <authorList>
            <consortium name="US DOE Joint Genome Institute"/>
            <person name="Lucas S."/>
            <person name="Copeland A."/>
            <person name="Lapidus A."/>
            <person name="Glavina del Rio T."/>
            <person name="Tice H."/>
            <person name="Bruce D."/>
            <person name="Goodwin L."/>
            <person name="Pitluck S."/>
            <person name="Chertkov O."/>
            <person name="Brettin T."/>
            <person name="Detter J.C."/>
            <person name="Han C."/>
            <person name="Larimer F."/>
            <person name="Land M."/>
            <person name="Hauser L."/>
            <person name="Kyrpides N."/>
            <person name="Ovchinnikova G."/>
            <person name="Orwin P."/>
            <person name="Leadbetter J.R."/>
            <person name="Spain J.C."/>
            <person name="Han J.I."/>
        </authorList>
    </citation>
    <scope>NUCLEOTIDE SEQUENCE</scope>
    <source>
        <strain evidence="1">S110</strain>
    </source>
</reference>
<dbReference type="AlphaFoldDB" id="C5CJS3"/>
<gene>
    <name evidence="1" type="ordered locus">Vapar_2500</name>
</gene>
<dbReference type="EMBL" id="CP001635">
    <property type="protein sequence ID" value="ACS19126.1"/>
    <property type="molecule type" value="Genomic_DNA"/>
</dbReference>